<dbReference type="SMART" id="SM00856">
    <property type="entry name" value="PMEI"/>
    <property type="match status" value="1"/>
</dbReference>
<evidence type="ECO:0000259" key="5">
    <source>
        <dbReference type="SMART" id="SM00856"/>
    </source>
</evidence>
<dbReference type="Pfam" id="PF04043">
    <property type="entry name" value="PMEI"/>
    <property type="match status" value="1"/>
</dbReference>
<name>A0ABM0WN38_CAMSA</name>
<reference evidence="7" key="2">
    <citation type="submission" date="2025-08" db="UniProtKB">
        <authorList>
            <consortium name="RefSeq"/>
        </authorList>
    </citation>
    <scope>IDENTIFICATION</scope>
    <source>
        <tissue evidence="7">Leaf</tissue>
    </source>
</reference>
<accession>A0ABM0WN38</accession>
<comment type="similarity">
    <text evidence="2">Belongs to the PMEI family.</text>
</comment>
<sequence length="270" mass="28524">MKLLSQPQILLFSIAILLFITSSSSSLTPSPSPSPSPSSSSSPSSSRSPLLSPSSLPSPSLAPASPPQSSSSPSSSSSSSSSPSSSSPPPSSSISRHLNQTNLNYIKTSCNLTLYKTLCYISLSPYASKIISNPQKLAIIALNLTLTSAKSASKFIKNVSHGGGLTGLEAVAVADCVEEIGDSVISLQDSIRELDSINHKDSRKFEMVMSDVQTWVSAALTDDDTCMDGFRRIKTVVKDLVRQHVVKVARLTSNALALINMYASTQENLS</sequence>
<dbReference type="Gene3D" id="1.20.140.40">
    <property type="entry name" value="Invertase/pectin methylesterase inhibitor family protein"/>
    <property type="match status" value="1"/>
</dbReference>
<proteinExistence type="inferred from homology"/>
<feature type="domain" description="Pectinesterase inhibitor" evidence="5">
    <location>
        <begin position="101"/>
        <end position="258"/>
    </location>
</feature>
<dbReference type="RefSeq" id="XP_010473498.1">
    <property type="nucleotide sequence ID" value="XM_010475196.2"/>
</dbReference>
<dbReference type="NCBIfam" id="TIGR01614">
    <property type="entry name" value="PME_inhib"/>
    <property type="match status" value="1"/>
</dbReference>
<evidence type="ECO:0000313" key="6">
    <source>
        <dbReference type="Proteomes" id="UP000694864"/>
    </source>
</evidence>
<gene>
    <name evidence="7" type="primary">LOC104752930</name>
</gene>
<keyword evidence="1 4" id="KW-0732">Signal</keyword>
<evidence type="ECO:0000256" key="1">
    <source>
        <dbReference type="ARBA" id="ARBA00022729"/>
    </source>
</evidence>
<dbReference type="InterPro" id="IPR051955">
    <property type="entry name" value="PME_Inhibitor"/>
</dbReference>
<feature type="region of interest" description="Disordered" evidence="3">
    <location>
        <begin position="24"/>
        <end position="96"/>
    </location>
</feature>
<dbReference type="InterPro" id="IPR035513">
    <property type="entry name" value="Invertase/methylesterase_inhib"/>
</dbReference>
<dbReference type="InterPro" id="IPR006501">
    <property type="entry name" value="Pectinesterase_inhib_dom"/>
</dbReference>
<evidence type="ECO:0000256" key="2">
    <source>
        <dbReference type="ARBA" id="ARBA00038471"/>
    </source>
</evidence>
<feature type="compositionally biased region" description="Low complexity" evidence="3">
    <location>
        <begin position="37"/>
        <end position="85"/>
    </location>
</feature>
<feature type="chain" id="PRO_5046686864" evidence="4">
    <location>
        <begin position="26"/>
        <end position="270"/>
    </location>
</feature>
<dbReference type="GeneID" id="104752930"/>
<dbReference type="PANTHER" id="PTHR31080">
    <property type="entry name" value="PECTINESTERASE INHIBITOR-LIKE"/>
    <property type="match status" value="1"/>
</dbReference>
<dbReference type="Proteomes" id="UP000694864">
    <property type="component" value="Chromosome 16"/>
</dbReference>
<feature type="signal peptide" evidence="4">
    <location>
        <begin position="1"/>
        <end position="25"/>
    </location>
</feature>
<evidence type="ECO:0000313" key="7">
    <source>
        <dbReference type="RefSeq" id="XP_010473498.1"/>
    </source>
</evidence>
<dbReference type="SUPFAM" id="SSF101148">
    <property type="entry name" value="Plant invertase/pectin methylesterase inhibitor"/>
    <property type="match status" value="1"/>
</dbReference>
<dbReference type="PANTHER" id="PTHR31080:SF118">
    <property type="entry name" value="PECTINESTERASE INHIBITOR 10"/>
    <property type="match status" value="1"/>
</dbReference>
<reference evidence="6" key="1">
    <citation type="journal article" date="2014" name="Nat. Commun.">
        <title>The emerging biofuel crop Camelina sativa retains a highly undifferentiated hexaploid genome structure.</title>
        <authorList>
            <person name="Kagale S."/>
            <person name="Koh C."/>
            <person name="Nixon J."/>
            <person name="Bollina V."/>
            <person name="Clarke W.E."/>
            <person name="Tuteja R."/>
            <person name="Spillane C."/>
            <person name="Robinson S.J."/>
            <person name="Links M.G."/>
            <person name="Clarke C."/>
            <person name="Higgins E.E."/>
            <person name="Huebert T."/>
            <person name="Sharpe A.G."/>
            <person name="Parkin I.A."/>
        </authorList>
    </citation>
    <scope>NUCLEOTIDE SEQUENCE [LARGE SCALE GENOMIC DNA]</scope>
    <source>
        <strain evidence="6">cv. DH55</strain>
    </source>
</reference>
<dbReference type="CDD" id="cd15798">
    <property type="entry name" value="PMEI-like_3"/>
    <property type="match status" value="1"/>
</dbReference>
<evidence type="ECO:0000256" key="4">
    <source>
        <dbReference type="SAM" id="SignalP"/>
    </source>
</evidence>
<protein>
    <submittedName>
        <fullName evidence="7">21 kDa protein-like</fullName>
    </submittedName>
</protein>
<evidence type="ECO:0000256" key="3">
    <source>
        <dbReference type="SAM" id="MobiDB-lite"/>
    </source>
</evidence>
<organism evidence="6 7">
    <name type="scientific">Camelina sativa</name>
    <name type="common">False flax</name>
    <name type="synonym">Myagrum sativum</name>
    <dbReference type="NCBI Taxonomy" id="90675"/>
    <lineage>
        <taxon>Eukaryota</taxon>
        <taxon>Viridiplantae</taxon>
        <taxon>Streptophyta</taxon>
        <taxon>Embryophyta</taxon>
        <taxon>Tracheophyta</taxon>
        <taxon>Spermatophyta</taxon>
        <taxon>Magnoliopsida</taxon>
        <taxon>eudicotyledons</taxon>
        <taxon>Gunneridae</taxon>
        <taxon>Pentapetalae</taxon>
        <taxon>rosids</taxon>
        <taxon>malvids</taxon>
        <taxon>Brassicales</taxon>
        <taxon>Brassicaceae</taxon>
        <taxon>Camelineae</taxon>
        <taxon>Camelina</taxon>
    </lineage>
</organism>
<keyword evidence="6" id="KW-1185">Reference proteome</keyword>